<proteinExistence type="predicted"/>
<name>A0A344TDS6_9BACT</name>
<evidence type="ECO:0008006" key="3">
    <source>
        <dbReference type="Google" id="ProtNLM"/>
    </source>
</evidence>
<dbReference type="Proteomes" id="UP000251993">
    <property type="component" value="Chromosome"/>
</dbReference>
<evidence type="ECO:0000313" key="2">
    <source>
        <dbReference type="Proteomes" id="UP000251993"/>
    </source>
</evidence>
<organism evidence="1 2">
    <name type="scientific">Runella rosea</name>
    <dbReference type="NCBI Taxonomy" id="2259595"/>
    <lineage>
        <taxon>Bacteria</taxon>
        <taxon>Pseudomonadati</taxon>
        <taxon>Bacteroidota</taxon>
        <taxon>Cytophagia</taxon>
        <taxon>Cytophagales</taxon>
        <taxon>Spirosomataceae</taxon>
        <taxon>Runella</taxon>
    </lineage>
</organism>
<gene>
    <name evidence="1" type="ORF">DR864_03125</name>
</gene>
<dbReference type="KEGG" id="run:DR864_03125"/>
<dbReference type="OrthoDB" id="928415at2"/>
<dbReference type="RefSeq" id="WP_114065584.1">
    <property type="nucleotide sequence ID" value="NZ_CP030850.1"/>
</dbReference>
<accession>A0A344TDS6</accession>
<keyword evidence="2" id="KW-1185">Reference proteome</keyword>
<dbReference type="EMBL" id="CP030850">
    <property type="protein sequence ID" value="AXE16797.1"/>
    <property type="molecule type" value="Genomic_DNA"/>
</dbReference>
<sequence length="282" mass="31904">MIQRILIFGICWGGLFLNAKAQIEEYYRPFKRPKTAIFLPQPDLVRSNSHWYIGIEGGGKWNGATLSNSLFGLLAYRSGYTDSYAGGHLGYSHNLRWSIESGYIRNPSNTIMRVNAFRGFTVRVNELEHSIPLRFKWRILRLGNVLKQSGIYVGAGILWTPTRKRQDAETFLLTGLTRSSGAGNAPDTLLVENQTFSTGKSKLEPEVSLEFVGRVSTHLELVAFGRVHYAGASALRSDSQLYINRLIESTSSLTLRPVSYQFGVAIRYIYGMRNLYRSRYED</sequence>
<dbReference type="InterPro" id="IPR011250">
    <property type="entry name" value="OMP/PagP_B-barrel"/>
</dbReference>
<evidence type="ECO:0000313" key="1">
    <source>
        <dbReference type="EMBL" id="AXE16797.1"/>
    </source>
</evidence>
<reference evidence="1 2" key="1">
    <citation type="submission" date="2018-07" db="EMBL/GenBank/DDBJ databases">
        <title>Genome sequencing of Runella.</title>
        <authorList>
            <person name="Baek M.-G."/>
            <person name="Yi H."/>
        </authorList>
    </citation>
    <scope>NUCLEOTIDE SEQUENCE [LARGE SCALE GENOMIC DNA]</scope>
    <source>
        <strain evidence="1 2">HYN0085</strain>
    </source>
</reference>
<protein>
    <recommendedName>
        <fullName evidence="3">Outer membrane protein beta-barrel domain-containing protein</fullName>
    </recommendedName>
</protein>
<dbReference type="AlphaFoldDB" id="A0A344TDS6"/>
<dbReference type="SUPFAM" id="SSF56925">
    <property type="entry name" value="OMPA-like"/>
    <property type="match status" value="1"/>
</dbReference>